<organism evidence="2 3">
    <name type="scientific">Elaeophora elaphi</name>
    <dbReference type="NCBI Taxonomy" id="1147741"/>
    <lineage>
        <taxon>Eukaryota</taxon>
        <taxon>Metazoa</taxon>
        <taxon>Ecdysozoa</taxon>
        <taxon>Nematoda</taxon>
        <taxon>Chromadorea</taxon>
        <taxon>Rhabditida</taxon>
        <taxon>Spirurina</taxon>
        <taxon>Spiruromorpha</taxon>
        <taxon>Filarioidea</taxon>
        <taxon>Onchocercidae</taxon>
        <taxon>Elaeophora</taxon>
    </lineage>
</organism>
<sequence length="66" mass="7485">MYLNRKSLLLCLITLSYFGLMVVGRTYETGGGLMRDDYEYALEGIAVDYVTNRPKSENSSRLQVQA</sequence>
<evidence type="ECO:0000313" key="3">
    <source>
        <dbReference type="WBParaSite" id="EEL_0001003401-mRNA-1"/>
    </source>
</evidence>
<protein>
    <submittedName>
        <fullName evidence="3">Secreted protein</fullName>
    </submittedName>
</protein>
<reference evidence="3" key="1">
    <citation type="submission" date="2017-02" db="UniProtKB">
        <authorList>
            <consortium name="WormBaseParasite"/>
        </authorList>
    </citation>
    <scope>IDENTIFICATION</scope>
</reference>
<feature type="signal peptide" evidence="1">
    <location>
        <begin position="1"/>
        <end position="24"/>
    </location>
</feature>
<evidence type="ECO:0000256" key="1">
    <source>
        <dbReference type="SAM" id="SignalP"/>
    </source>
</evidence>
<keyword evidence="1" id="KW-0732">Signal</keyword>
<feature type="chain" id="PRO_5006448028" evidence="1">
    <location>
        <begin position="25"/>
        <end position="66"/>
    </location>
</feature>
<dbReference type="Proteomes" id="UP000050640">
    <property type="component" value="Unplaced"/>
</dbReference>
<dbReference type="WBParaSite" id="EEL_0001003401-mRNA-1">
    <property type="protein sequence ID" value="EEL_0001003401-mRNA-1"/>
    <property type="gene ID" value="EEL_0001003401"/>
</dbReference>
<accession>A0A0R3S5G5</accession>
<keyword evidence="2" id="KW-1185">Reference proteome</keyword>
<dbReference type="AlphaFoldDB" id="A0A0R3S5G5"/>
<evidence type="ECO:0000313" key="2">
    <source>
        <dbReference type="Proteomes" id="UP000050640"/>
    </source>
</evidence>
<proteinExistence type="predicted"/>
<name>A0A0R3S5G5_9BILA</name>